<gene>
    <name evidence="1" type="ORF">SFRICE_040213</name>
</gene>
<accession>A0A2H1WZE6</accession>
<dbReference type="EMBL" id="ODYU01012227">
    <property type="protein sequence ID" value="SOQ58421.1"/>
    <property type="molecule type" value="Genomic_DNA"/>
</dbReference>
<dbReference type="AlphaFoldDB" id="A0A2H1WZE6"/>
<reference evidence="1" key="1">
    <citation type="submission" date="2016-07" db="EMBL/GenBank/DDBJ databases">
        <authorList>
            <person name="Bretaudeau A."/>
        </authorList>
    </citation>
    <scope>NUCLEOTIDE SEQUENCE</scope>
    <source>
        <strain evidence="1">Rice</strain>
        <tissue evidence="1">Whole body</tissue>
    </source>
</reference>
<evidence type="ECO:0000313" key="1">
    <source>
        <dbReference type="EMBL" id="SOQ58421.1"/>
    </source>
</evidence>
<proteinExistence type="predicted"/>
<sequence>MDVAFKCGRAMLRREWACSTGVIPRPHRKPAPQKAGIALMTPLVFQVSMGGGDCLLSGDKSARLPAFHKNNPDWRISPKNMF</sequence>
<protein>
    <submittedName>
        <fullName evidence="1">SFRICE_040213</fullName>
    </submittedName>
</protein>
<name>A0A2H1WZE6_SPOFR</name>
<organism evidence="1">
    <name type="scientific">Spodoptera frugiperda</name>
    <name type="common">Fall armyworm</name>
    <dbReference type="NCBI Taxonomy" id="7108"/>
    <lineage>
        <taxon>Eukaryota</taxon>
        <taxon>Metazoa</taxon>
        <taxon>Ecdysozoa</taxon>
        <taxon>Arthropoda</taxon>
        <taxon>Hexapoda</taxon>
        <taxon>Insecta</taxon>
        <taxon>Pterygota</taxon>
        <taxon>Neoptera</taxon>
        <taxon>Endopterygota</taxon>
        <taxon>Lepidoptera</taxon>
        <taxon>Glossata</taxon>
        <taxon>Ditrysia</taxon>
        <taxon>Noctuoidea</taxon>
        <taxon>Noctuidae</taxon>
        <taxon>Amphipyrinae</taxon>
        <taxon>Spodoptera</taxon>
    </lineage>
</organism>